<feature type="transmembrane region" description="Helical" evidence="2">
    <location>
        <begin position="133"/>
        <end position="154"/>
    </location>
</feature>
<keyword evidence="2" id="KW-0472">Membrane</keyword>
<evidence type="ECO:0000256" key="2">
    <source>
        <dbReference type="SAM" id="Phobius"/>
    </source>
</evidence>
<gene>
    <name evidence="3" type="ORF">ADL12_39315</name>
</gene>
<feature type="compositionally biased region" description="Basic residues" evidence="1">
    <location>
        <begin position="120"/>
        <end position="132"/>
    </location>
</feature>
<reference evidence="4" key="1">
    <citation type="submission" date="2015-10" db="EMBL/GenBank/DDBJ databases">
        <authorList>
            <person name="Ju K.-S."/>
            <person name="Doroghazi J.R."/>
            <person name="Metcalf W.W."/>
        </authorList>
    </citation>
    <scope>NUCLEOTIDE SEQUENCE [LARGE SCALE GENOMIC DNA]</scope>
    <source>
        <strain evidence="4">NRRL 3151</strain>
    </source>
</reference>
<keyword evidence="4" id="KW-1185">Reference proteome</keyword>
<keyword evidence="2" id="KW-1133">Transmembrane helix</keyword>
<evidence type="ECO:0000313" key="4">
    <source>
        <dbReference type="Proteomes" id="UP000053923"/>
    </source>
</evidence>
<accession>A0A117ML82</accession>
<sequence length="265" mass="26403">MYDADAANHATGGYDVPDAHPKPDAPQAPPNVYHPLPEGSPSYEEYVDPAAAHGWQNAYDETAQLPAVVDAGHGVPDETAPARADGAGAAEGYDYSYSGPDDDYGFSEERGRRVGGTGRGSRRKPTAPRARRVVIAAGAVGVVSAAALIAAFSLSGSSSGGGTQTKDDRTSPTALDPAAPTELPGGASAGARPSDGTESSRSASPSASTSPSASDVADSDDKSPSPDPTTTSAAPPSSTPTATTNAPGNSDEKPGQGQGSTKKPG</sequence>
<evidence type="ECO:0000313" key="3">
    <source>
        <dbReference type="EMBL" id="KUL23379.1"/>
    </source>
</evidence>
<name>A0A117ML82_9ACTN</name>
<dbReference type="AlphaFoldDB" id="A0A117ML82"/>
<feature type="region of interest" description="Disordered" evidence="1">
    <location>
        <begin position="71"/>
        <end position="132"/>
    </location>
</feature>
<feature type="compositionally biased region" description="Low complexity" evidence="1">
    <location>
        <begin position="228"/>
        <end position="247"/>
    </location>
</feature>
<keyword evidence="2" id="KW-0812">Transmembrane</keyword>
<feature type="region of interest" description="Disordered" evidence="1">
    <location>
        <begin position="154"/>
        <end position="265"/>
    </location>
</feature>
<protein>
    <submittedName>
        <fullName evidence="3">Uncharacterized protein</fullName>
    </submittedName>
</protein>
<feature type="compositionally biased region" description="Low complexity" evidence="1">
    <location>
        <begin position="199"/>
        <end position="216"/>
    </location>
</feature>
<organism evidence="3 4">
    <name type="scientific">Streptomyces regalis</name>
    <dbReference type="NCBI Taxonomy" id="68262"/>
    <lineage>
        <taxon>Bacteria</taxon>
        <taxon>Bacillati</taxon>
        <taxon>Actinomycetota</taxon>
        <taxon>Actinomycetes</taxon>
        <taxon>Kitasatosporales</taxon>
        <taxon>Streptomycetaceae</taxon>
        <taxon>Streptomyces</taxon>
    </lineage>
</organism>
<comment type="caution">
    <text evidence="3">The sequence shown here is derived from an EMBL/GenBank/DDBJ whole genome shotgun (WGS) entry which is preliminary data.</text>
</comment>
<dbReference type="Proteomes" id="UP000053923">
    <property type="component" value="Unassembled WGS sequence"/>
</dbReference>
<dbReference type="EMBL" id="LLZG01000387">
    <property type="protein sequence ID" value="KUL23379.1"/>
    <property type="molecule type" value="Genomic_DNA"/>
</dbReference>
<proteinExistence type="predicted"/>
<feature type="compositionally biased region" description="Low complexity" evidence="1">
    <location>
        <begin position="84"/>
        <end position="99"/>
    </location>
</feature>
<feature type="region of interest" description="Disordered" evidence="1">
    <location>
        <begin position="1"/>
        <end position="47"/>
    </location>
</feature>
<evidence type="ECO:0000256" key="1">
    <source>
        <dbReference type="SAM" id="MobiDB-lite"/>
    </source>
</evidence>